<dbReference type="AlphaFoldDB" id="A0A0L0CNY1"/>
<keyword evidence="2" id="KW-1185">Reference proteome</keyword>
<sequence length="326" mass="37412">MDLSKTTLQDIDNRKTEKLLNENQDQDNFFIKNNSICNPISHESMKKPGDTYDLVNDFKTESHYNQKESCNETQNAINLKYKQLEHSELLNRYSRNTTTPVTDIDVSSTINDLCNLETNKVNNVKYGFPNITNNDSKLEQASKLGNILKIQSSICLNPNISDMKTVDEQFNNKLTNNDVTAPSHIINNNVETQKRTQQEHKKDKIIGDVETIEKIAEMNEISNKNTNESNLKSKKKLQILMSRNCMEKHWNKCADKSTSIEKDNSPIKLSEDVTDIKKKQSLTNLNQKIECEPELQSISDIQNDIEMIDNNEQSDGNCLAKSRFEE</sequence>
<name>A0A0L0CNY1_LUCCU</name>
<evidence type="ECO:0000313" key="2">
    <source>
        <dbReference type="Proteomes" id="UP000037069"/>
    </source>
</evidence>
<reference evidence="1 2" key="1">
    <citation type="journal article" date="2015" name="Nat. Commun.">
        <title>Lucilia cuprina genome unlocks parasitic fly biology to underpin future interventions.</title>
        <authorList>
            <person name="Anstead C.A."/>
            <person name="Korhonen P.K."/>
            <person name="Young N.D."/>
            <person name="Hall R.S."/>
            <person name="Jex A.R."/>
            <person name="Murali S.C."/>
            <person name="Hughes D.S."/>
            <person name="Lee S.F."/>
            <person name="Perry T."/>
            <person name="Stroehlein A.J."/>
            <person name="Ansell B.R."/>
            <person name="Breugelmans B."/>
            <person name="Hofmann A."/>
            <person name="Qu J."/>
            <person name="Dugan S."/>
            <person name="Lee S.L."/>
            <person name="Chao H."/>
            <person name="Dinh H."/>
            <person name="Han Y."/>
            <person name="Doddapaneni H.V."/>
            <person name="Worley K.C."/>
            <person name="Muzny D.M."/>
            <person name="Ioannidis P."/>
            <person name="Waterhouse R.M."/>
            <person name="Zdobnov E.M."/>
            <person name="James P.J."/>
            <person name="Bagnall N.H."/>
            <person name="Kotze A.C."/>
            <person name="Gibbs R.A."/>
            <person name="Richards S."/>
            <person name="Batterham P."/>
            <person name="Gasser R.B."/>
        </authorList>
    </citation>
    <scope>NUCLEOTIDE SEQUENCE [LARGE SCALE GENOMIC DNA]</scope>
    <source>
        <strain evidence="1 2">LS</strain>
        <tissue evidence="1">Full body</tissue>
    </source>
</reference>
<protein>
    <submittedName>
        <fullName evidence="1">Uncharacterized protein</fullName>
    </submittedName>
</protein>
<evidence type="ECO:0000313" key="1">
    <source>
        <dbReference type="EMBL" id="KNC33892.1"/>
    </source>
</evidence>
<comment type="caution">
    <text evidence="1">The sequence shown here is derived from an EMBL/GenBank/DDBJ whole genome shotgun (WGS) entry which is preliminary data.</text>
</comment>
<proteinExistence type="predicted"/>
<dbReference type="EMBL" id="JRES01000138">
    <property type="protein sequence ID" value="KNC33892.1"/>
    <property type="molecule type" value="Genomic_DNA"/>
</dbReference>
<feature type="non-terminal residue" evidence="1">
    <location>
        <position position="326"/>
    </location>
</feature>
<gene>
    <name evidence="1" type="ORF">FF38_14257</name>
</gene>
<dbReference type="Proteomes" id="UP000037069">
    <property type="component" value="Unassembled WGS sequence"/>
</dbReference>
<organism evidence="1 2">
    <name type="scientific">Lucilia cuprina</name>
    <name type="common">Green bottle fly</name>
    <name type="synonym">Australian sheep blowfly</name>
    <dbReference type="NCBI Taxonomy" id="7375"/>
    <lineage>
        <taxon>Eukaryota</taxon>
        <taxon>Metazoa</taxon>
        <taxon>Ecdysozoa</taxon>
        <taxon>Arthropoda</taxon>
        <taxon>Hexapoda</taxon>
        <taxon>Insecta</taxon>
        <taxon>Pterygota</taxon>
        <taxon>Neoptera</taxon>
        <taxon>Endopterygota</taxon>
        <taxon>Diptera</taxon>
        <taxon>Brachycera</taxon>
        <taxon>Muscomorpha</taxon>
        <taxon>Oestroidea</taxon>
        <taxon>Calliphoridae</taxon>
        <taxon>Luciliinae</taxon>
        <taxon>Lucilia</taxon>
    </lineage>
</organism>
<accession>A0A0L0CNY1</accession>